<evidence type="ECO:0000313" key="9">
    <source>
        <dbReference type="Proteomes" id="UP000595224"/>
    </source>
</evidence>
<dbReference type="PROSITE" id="PS51257">
    <property type="entry name" value="PROKAR_LIPOPROTEIN"/>
    <property type="match status" value="1"/>
</dbReference>
<dbReference type="EMBL" id="CP064936">
    <property type="protein sequence ID" value="QQA00228.1"/>
    <property type="molecule type" value="Genomic_DNA"/>
</dbReference>
<accession>A0A7T3RBU2</accession>
<dbReference type="InterPro" id="IPR025288">
    <property type="entry name" value="DUF4080"/>
</dbReference>
<evidence type="ECO:0000259" key="6">
    <source>
        <dbReference type="PROSITE" id="PS51332"/>
    </source>
</evidence>
<reference evidence="8 9" key="1">
    <citation type="submission" date="2020-11" db="EMBL/GenBank/DDBJ databases">
        <title>Treponema Peruensis nv. sp., first commensal Treponema isolated from human feces.</title>
        <authorList>
            <person name="Belkhou C."/>
            <person name="Raes J."/>
        </authorList>
    </citation>
    <scope>NUCLEOTIDE SEQUENCE [LARGE SCALE GENOMIC DNA]</scope>
    <source>
        <strain evidence="8 9">RCC2812</strain>
    </source>
</reference>
<evidence type="ECO:0000256" key="4">
    <source>
        <dbReference type="ARBA" id="ARBA00023004"/>
    </source>
</evidence>
<proteinExistence type="predicted"/>
<keyword evidence="4" id="KW-0408">Iron</keyword>
<evidence type="ECO:0000256" key="5">
    <source>
        <dbReference type="ARBA" id="ARBA00023014"/>
    </source>
</evidence>
<dbReference type="SUPFAM" id="SSF102114">
    <property type="entry name" value="Radical SAM enzymes"/>
    <property type="match status" value="1"/>
</dbReference>
<dbReference type="Pfam" id="PF04055">
    <property type="entry name" value="Radical_SAM"/>
    <property type="match status" value="1"/>
</dbReference>
<evidence type="ECO:0000256" key="1">
    <source>
        <dbReference type="ARBA" id="ARBA00001966"/>
    </source>
</evidence>
<dbReference type="InterPro" id="IPR051198">
    <property type="entry name" value="BchE-like"/>
</dbReference>
<dbReference type="Gene3D" id="3.80.30.20">
    <property type="entry name" value="tm_1862 like domain"/>
    <property type="match status" value="1"/>
</dbReference>
<keyword evidence="3" id="KW-0479">Metal-binding</keyword>
<evidence type="ECO:0000259" key="7">
    <source>
        <dbReference type="PROSITE" id="PS51918"/>
    </source>
</evidence>
<sequence length="584" mass="64726">MKTVLCVAALVETSPQAVPLGAACIVSALKSTSFFNDTLNFSLLDFSIEDFQKKGKTLSESARSVSEKIISENKDLFAVCFSIYVWNRTLLETVCALLKKNFPGLICIAGGPEVTANPASFTEFDYAVSGWGEKTVPLLLRSLYEKENILITDSLFTKIPGVYAPLKNDGNRNEDARLLGLNGHPATLLPLPRSAVLDLQEISSPWLDGTLNPQKYGGVLWELARGCPFKCSYCYESKGEQKIQYFPLERLEKELRLFSSYKVPQVFVLDPTYNASKKRALEMLSLIKTIAPDTFFYFEARAEFIDRELAAAFASVNCSLQFGLQSADASVLKNVNRSFDKKVFEKNIGFLNKSGAVFGFDLIYGLPGDTLQGFCASLDFALSLYPNNLELFCLSVLPGTDLYETAQSLGLTWMACPPYHVVESTSFSAKDLAAAKKLSEAEDIFYNSGRAVPWFLSVLKPLRQKPSTFLREFAQYLETHSVQTCCSSQKARELQLCFVRNKYASRNLNRLVSVAEDLIVLNGALGEATATGTESVVQLHYHPDDLMSGYAADLDFFAKNAGKFANRTKVFVSKNGPDWKILGH</sequence>
<dbReference type="SFLD" id="SFLDS00029">
    <property type="entry name" value="Radical_SAM"/>
    <property type="match status" value="1"/>
</dbReference>
<dbReference type="InterPro" id="IPR006638">
    <property type="entry name" value="Elp3/MiaA/NifB-like_rSAM"/>
</dbReference>
<dbReference type="PROSITE" id="PS51332">
    <property type="entry name" value="B12_BINDING"/>
    <property type="match status" value="1"/>
</dbReference>
<protein>
    <submittedName>
        <fullName evidence="8">DUF4080 domain-containing protein</fullName>
    </submittedName>
</protein>
<dbReference type="Gene3D" id="3.40.50.280">
    <property type="entry name" value="Cobalamin-binding domain"/>
    <property type="match status" value="1"/>
</dbReference>
<feature type="domain" description="B12-binding" evidence="6">
    <location>
        <begin position="3"/>
        <end position="150"/>
    </location>
</feature>
<comment type="cofactor">
    <cofactor evidence="1">
        <name>[4Fe-4S] cluster</name>
        <dbReference type="ChEBI" id="CHEBI:49883"/>
    </cofactor>
</comment>
<dbReference type="InterPro" id="IPR007197">
    <property type="entry name" value="rSAM"/>
</dbReference>
<evidence type="ECO:0000313" key="8">
    <source>
        <dbReference type="EMBL" id="QQA00228.1"/>
    </source>
</evidence>
<name>A0A7T3RBU2_9SPIR</name>
<evidence type="ECO:0000256" key="2">
    <source>
        <dbReference type="ARBA" id="ARBA00022691"/>
    </source>
</evidence>
<dbReference type="GO" id="GO:0031419">
    <property type="term" value="F:cobalamin binding"/>
    <property type="evidence" value="ECO:0007669"/>
    <property type="project" value="InterPro"/>
</dbReference>
<dbReference type="CDD" id="cd01335">
    <property type="entry name" value="Radical_SAM"/>
    <property type="match status" value="1"/>
</dbReference>
<dbReference type="InterPro" id="IPR006158">
    <property type="entry name" value="Cobalamin-bd"/>
</dbReference>
<dbReference type="SMART" id="SM00729">
    <property type="entry name" value="Elp3"/>
    <property type="match status" value="1"/>
</dbReference>
<dbReference type="PANTHER" id="PTHR43409">
    <property type="entry name" value="ANAEROBIC MAGNESIUM-PROTOPORPHYRIN IX MONOMETHYL ESTER CYCLASE-RELATED"/>
    <property type="match status" value="1"/>
</dbReference>
<dbReference type="InterPro" id="IPR023404">
    <property type="entry name" value="rSAM_horseshoe"/>
</dbReference>
<dbReference type="PROSITE" id="PS51918">
    <property type="entry name" value="RADICAL_SAM"/>
    <property type="match status" value="1"/>
</dbReference>
<evidence type="ECO:0000256" key="3">
    <source>
        <dbReference type="ARBA" id="ARBA00022723"/>
    </source>
</evidence>
<organism evidence="8 9">
    <name type="scientific">Treponema peruense</name>
    <dbReference type="NCBI Taxonomy" id="2787628"/>
    <lineage>
        <taxon>Bacteria</taxon>
        <taxon>Pseudomonadati</taxon>
        <taxon>Spirochaetota</taxon>
        <taxon>Spirochaetia</taxon>
        <taxon>Spirochaetales</taxon>
        <taxon>Treponemataceae</taxon>
        <taxon>Treponema</taxon>
    </lineage>
</organism>
<dbReference type="GO" id="GO:0051536">
    <property type="term" value="F:iron-sulfur cluster binding"/>
    <property type="evidence" value="ECO:0007669"/>
    <property type="project" value="UniProtKB-KW"/>
</dbReference>
<dbReference type="Pfam" id="PF02310">
    <property type="entry name" value="B12-binding"/>
    <property type="match status" value="1"/>
</dbReference>
<dbReference type="SFLD" id="SFLDG01082">
    <property type="entry name" value="B12-binding_domain_containing"/>
    <property type="match status" value="1"/>
</dbReference>
<keyword evidence="5" id="KW-0411">Iron-sulfur</keyword>
<feature type="domain" description="Radical SAM core" evidence="7">
    <location>
        <begin position="213"/>
        <end position="435"/>
    </location>
</feature>
<dbReference type="GO" id="GO:0005829">
    <property type="term" value="C:cytosol"/>
    <property type="evidence" value="ECO:0007669"/>
    <property type="project" value="TreeGrafter"/>
</dbReference>
<dbReference type="KEGG" id="tper:IWA51_08050"/>
<dbReference type="Pfam" id="PF13311">
    <property type="entry name" value="DUF4080"/>
    <property type="match status" value="1"/>
</dbReference>
<dbReference type="PANTHER" id="PTHR43409:SF16">
    <property type="entry name" value="SLR0320 PROTEIN"/>
    <property type="match status" value="1"/>
</dbReference>
<dbReference type="RefSeq" id="WP_198442050.1">
    <property type="nucleotide sequence ID" value="NZ_CP064936.1"/>
</dbReference>
<keyword evidence="9" id="KW-1185">Reference proteome</keyword>
<dbReference type="Proteomes" id="UP000595224">
    <property type="component" value="Chromosome"/>
</dbReference>
<dbReference type="InterPro" id="IPR058240">
    <property type="entry name" value="rSAM_sf"/>
</dbReference>
<keyword evidence="2" id="KW-0949">S-adenosyl-L-methionine</keyword>
<dbReference type="GO" id="GO:0046872">
    <property type="term" value="F:metal ion binding"/>
    <property type="evidence" value="ECO:0007669"/>
    <property type="project" value="UniProtKB-KW"/>
</dbReference>
<dbReference type="AlphaFoldDB" id="A0A7T3RBU2"/>
<dbReference type="GO" id="GO:0003824">
    <property type="term" value="F:catalytic activity"/>
    <property type="evidence" value="ECO:0007669"/>
    <property type="project" value="InterPro"/>
</dbReference>
<gene>
    <name evidence="8" type="ORF">IWA51_08050</name>
</gene>